<accession>A0A0A8Z200</accession>
<dbReference type="EMBL" id="GBRH01265059">
    <property type="protein sequence ID" value="JAD32836.1"/>
    <property type="molecule type" value="Transcribed_RNA"/>
</dbReference>
<proteinExistence type="predicted"/>
<name>A0A0A8Z200_ARUDO</name>
<sequence length="102" mass="11880">MISYSAWIYFVYIYVENWKAWRCKSIEGEMQESSVSIYAILHQNLASDNLRRTGNSKILVGNMETNCRGDGLFKTKMYEVMITLSETPWQSPQKKRKKGTPC</sequence>
<evidence type="ECO:0000313" key="1">
    <source>
        <dbReference type="EMBL" id="JAD32836.1"/>
    </source>
</evidence>
<reference evidence="1" key="1">
    <citation type="submission" date="2014-09" db="EMBL/GenBank/DDBJ databases">
        <authorList>
            <person name="Magalhaes I.L.F."/>
            <person name="Oliveira U."/>
            <person name="Santos F.R."/>
            <person name="Vidigal T.H.D.A."/>
            <person name="Brescovit A.D."/>
            <person name="Santos A.J."/>
        </authorList>
    </citation>
    <scope>NUCLEOTIDE SEQUENCE</scope>
    <source>
        <tissue evidence="1">Shoot tissue taken approximately 20 cm above the soil surface</tissue>
    </source>
</reference>
<reference evidence="1" key="2">
    <citation type="journal article" date="2015" name="Data Brief">
        <title>Shoot transcriptome of the giant reed, Arundo donax.</title>
        <authorList>
            <person name="Barrero R.A."/>
            <person name="Guerrero F.D."/>
            <person name="Moolhuijzen P."/>
            <person name="Goolsby J.A."/>
            <person name="Tidwell J."/>
            <person name="Bellgard S.E."/>
            <person name="Bellgard M.I."/>
        </authorList>
    </citation>
    <scope>NUCLEOTIDE SEQUENCE</scope>
    <source>
        <tissue evidence="1">Shoot tissue taken approximately 20 cm above the soil surface</tissue>
    </source>
</reference>
<organism evidence="1">
    <name type="scientific">Arundo donax</name>
    <name type="common">Giant reed</name>
    <name type="synonym">Donax arundinaceus</name>
    <dbReference type="NCBI Taxonomy" id="35708"/>
    <lineage>
        <taxon>Eukaryota</taxon>
        <taxon>Viridiplantae</taxon>
        <taxon>Streptophyta</taxon>
        <taxon>Embryophyta</taxon>
        <taxon>Tracheophyta</taxon>
        <taxon>Spermatophyta</taxon>
        <taxon>Magnoliopsida</taxon>
        <taxon>Liliopsida</taxon>
        <taxon>Poales</taxon>
        <taxon>Poaceae</taxon>
        <taxon>PACMAD clade</taxon>
        <taxon>Arundinoideae</taxon>
        <taxon>Arundineae</taxon>
        <taxon>Arundo</taxon>
    </lineage>
</organism>
<dbReference type="AlphaFoldDB" id="A0A0A8Z200"/>
<protein>
    <submittedName>
        <fullName evidence="1">Uncharacterized protein</fullName>
    </submittedName>
</protein>